<dbReference type="InterPro" id="IPR039780">
    <property type="entry name" value="Mot2"/>
</dbReference>
<keyword evidence="1" id="KW-0862">Zinc</keyword>
<keyword evidence="1" id="KW-0863">Zinc-finger</keyword>
<evidence type="ECO:0000256" key="1">
    <source>
        <dbReference type="PROSITE-ProRule" id="PRU00175"/>
    </source>
</evidence>
<evidence type="ECO:0000256" key="2">
    <source>
        <dbReference type="SAM" id="MobiDB-lite"/>
    </source>
</evidence>
<accession>A0A8J5HYK9</accession>
<dbReference type="PROSITE" id="PS50089">
    <property type="entry name" value="ZF_RING_2"/>
    <property type="match status" value="1"/>
</dbReference>
<gene>
    <name evidence="4" type="ORF">ZIOFF_004098</name>
</gene>
<dbReference type="GO" id="GO:0008270">
    <property type="term" value="F:zinc ion binding"/>
    <property type="evidence" value="ECO:0007669"/>
    <property type="project" value="UniProtKB-KW"/>
</dbReference>
<evidence type="ECO:0000313" key="5">
    <source>
        <dbReference type="Proteomes" id="UP000734854"/>
    </source>
</evidence>
<comment type="caution">
    <text evidence="4">The sequence shown here is derived from an EMBL/GenBank/DDBJ whole genome shotgun (WGS) entry which is preliminary data.</text>
</comment>
<dbReference type="CDD" id="cd16618">
    <property type="entry name" value="mRING-HC-C4C4_CNOT4"/>
    <property type="match status" value="1"/>
</dbReference>
<feature type="domain" description="RING-type" evidence="3">
    <location>
        <begin position="248"/>
        <end position="290"/>
    </location>
</feature>
<organism evidence="4 5">
    <name type="scientific">Zingiber officinale</name>
    <name type="common">Ginger</name>
    <name type="synonym">Amomum zingiber</name>
    <dbReference type="NCBI Taxonomy" id="94328"/>
    <lineage>
        <taxon>Eukaryota</taxon>
        <taxon>Viridiplantae</taxon>
        <taxon>Streptophyta</taxon>
        <taxon>Embryophyta</taxon>
        <taxon>Tracheophyta</taxon>
        <taxon>Spermatophyta</taxon>
        <taxon>Magnoliopsida</taxon>
        <taxon>Liliopsida</taxon>
        <taxon>Zingiberales</taxon>
        <taxon>Zingiberaceae</taxon>
        <taxon>Zingiber</taxon>
    </lineage>
</organism>
<dbReference type="OrthoDB" id="1923159at2759"/>
<dbReference type="InterPro" id="IPR039515">
    <property type="entry name" value="NOT4_mRING-HC-C4C4"/>
</dbReference>
<name>A0A8J5HYK9_ZINOF</name>
<reference evidence="4 5" key="1">
    <citation type="submission" date="2020-08" db="EMBL/GenBank/DDBJ databases">
        <title>Plant Genome Project.</title>
        <authorList>
            <person name="Zhang R.-G."/>
        </authorList>
    </citation>
    <scope>NUCLEOTIDE SEQUENCE [LARGE SCALE GENOMIC DNA]</scope>
    <source>
        <tissue evidence="4">Rhizome</tissue>
    </source>
</reference>
<dbReference type="Proteomes" id="UP000734854">
    <property type="component" value="Unassembled WGS sequence"/>
</dbReference>
<feature type="region of interest" description="Disordered" evidence="2">
    <location>
        <begin position="186"/>
        <end position="218"/>
    </location>
</feature>
<dbReference type="GO" id="GO:0004842">
    <property type="term" value="F:ubiquitin-protein transferase activity"/>
    <property type="evidence" value="ECO:0007669"/>
    <property type="project" value="InterPro"/>
</dbReference>
<keyword evidence="1" id="KW-0479">Metal-binding</keyword>
<keyword evidence="5" id="KW-1185">Reference proteome</keyword>
<feature type="region of interest" description="Disordered" evidence="2">
    <location>
        <begin position="85"/>
        <end position="142"/>
    </location>
</feature>
<evidence type="ECO:0000313" key="4">
    <source>
        <dbReference type="EMBL" id="KAG6538946.1"/>
    </source>
</evidence>
<dbReference type="AlphaFoldDB" id="A0A8J5HYK9"/>
<dbReference type="Pfam" id="PF14570">
    <property type="entry name" value="zf-RING_4"/>
    <property type="match status" value="1"/>
</dbReference>
<dbReference type="GO" id="GO:0016567">
    <property type="term" value="P:protein ubiquitination"/>
    <property type="evidence" value="ECO:0007669"/>
    <property type="project" value="TreeGrafter"/>
</dbReference>
<dbReference type="InterPro" id="IPR001841">
    <property type="entry name" value="Znf_RING"/>
</dbReference>
<evidence type="ECO:0000259" key="3">
    <source>
        <dbReference type="PROSITE" id="PS50089"/>
    </source>
</evidence>
<protein>
    <recommendedName>
        <fullName evidence="3">RING-type domain-containing protein</fullName>
    </recommendedName>
</protein>
<sequence>MGYDAMANVSSLPLMVSGRKKRSNRSAKLKQCKLDARREQWLSHGKDKDDDFNLTTALHLQVPPLTSKGTAREELRDGITSMHECRDMDSPLHKPTVGNHHRRNISSGVSRSSRSSSMDFTSSSTSDGEEEEYIENREEENGVLDDWEAVADALTKDVGSVNHTHRSAREITPFEAAATLGIPVEAPLGGSTTKPEPIHNTKRAWRPDDTSRPPSLPTISKQWIFPANAGWGHRISQQKGILPLPIPCPICCEDLDLTDSNFLPCSCGFRLCLFCHKRILEADGRCPGCRQQYNSIPGGTVEVNMGGARAPILQMQLSHICNLRP</sequence>
<proteinExistence type="predicted"/>
<dbReference type="EMBL" id="JACMSC010000001">
    <property type="protein sequence ID" value="KAG6538946.1"/>
    <property type="molecule type" value="Genomic_DNA"/>
</dbReference>
<dbReference type="FunFam" id="3.30.40.10:FF:000383">
    <property type="entry name" value="RING/U-box superfamily protein"/>
    <property type="match status" value="1"/>
</dbReference>
<feature type="compositionally biased region" description="Low complexity" evidence="2">
    <location>
        <begin position="106"/>
        <end position="126"/>
    </location>
</feature>
<dbReference type="PANTHER" id="PTHR12603">
    <property type="entry name" value="CCR4-NOT TRANSCRIPTION COMPLEX RELATED"/>
    <property type="match status" value="1"/>
</dbReference>
<dbReference type="PANTHER" id="PTHR12603:SF0">
    <property type="entry name" value="CCR4-NOT TRANSCRIPTION COMPLEX SUBUNIT 4"/>
    <property type="match status" value="1"/>
</dbReference>
<dbReference type="GO" id="GO:0030014">
    <property type="term" value="C:CCR4-NOT complex"/>
    <property type="evidence" value="ECO:0007669"/>
    <property type="project" value="InterPro"/>
</dbReference>